<feature type="compositionally biased region" description="Low complexity" evidence="1">
    <location>
        <begin position="249"/>
        <end position="259"/>
    </location>
</feature>
<evidence type="ECO:0000259" key="3">
    <source>
        <dbReference type="PROSITE" id="PS51724"/>
    </source>
</evidence>
<name>A0A1N6NN80_9RHOB</name>
<proteinExistence type="predicted"/>
<keyword evidence="2" id="KW-0472">Membrane</keyword>
<dbReference type="AlphaFoldDB" id="A0A1N6NN80"/>
<keyword evidence="2" id="KW-0812">Transmembrane</keyword>
<evidence type="ECO:0000313" key="4">
    <source>
        <dbReference type="EMBL" id="SIP93549.1"/>
    </source>
</evidence>
<feature type="region of interest" description="Disordered" evidence="1">
    <location>
        <begin position="1"/>
        <end position="55"/>
    </location>
</feature>
<feature type="domain" description="SPOR" evidence="3">
    <location>
        <begin position="304"/>
        <end position="389"/>
    </location>
</feature>
<evidence type="ECO:0000256" key="1">
    <source>
        <dbReference type="SAM" id="MobiDB-lite"/>
    </source>
</evidence>
<dbReference type="Gene3D" id="3.30.70.1070">
    <property type="entry name" value="Sporulation related repeat"/>
    <property type="match status" value="1"/>
</dbReference>
<feature type="compositionally biased region" description="Low complexity" evidence="1">
    <location>
        <begin position="266"/>
        <end position="304"/>
    </location>
</feature>
<accession>A0A1N6NN80</accession>
<keyword evidence="4" id="KW-0132">Cell division</keyword>
<dbReference type="GO" id="GO:0051301">
    <property type="term" value="P:cell division"/>
    <property type="evidence" value="ECO:0007669"/>
    <property type="project" value="UniProtKB-KW"/>
</dbReference>
<keyword evidence="2" id="KW-1133">Transmembrane helix</keyword>
<keyword evidence="4" id="KW-0131">Cell cycle</keyword>
<dbReference type="PROSITE" id="PS51724">
    <property type="entry name" value="SPOR"/>
    <property type="match status" value="1"/>
</dbReference>
<dbReference type="GO" id="GO:0042834">
    <property type="term" value="F:peptidoglycan binding"/>
    <property type="evidence" value="ECO:0007669"/>
    <property type="project" value="InterPro"/>
</dbReference>
<evidence type="ECO:0000256" key="2">
    <source>
        <dbReference type="SAM" id="Phobius"/>
    </source>
</evidence>
<dbReference type="Proteomes" id="UP000323956">
    <property type="component" value="Unassembled WGS sequence"/>
</dbReference>
<dbReference type="OrthoDB" id="8479416at2"/>
<dbReference type="InterPro" id="IPR036680">
    <property type="entry name" value="SPOR-like_sf"/>
</dbReference>
<feature type="transmembrane region" description="Helical" evidence="2">
    <location>
        <begin position="72"/>
        <end position="93"/>
    </location>
</feature>
<dbReference type="Pfam" id="PF05036">
    <property type="entry name" value="SPOR"/>
    <property type="match status" value="1"/>
</dbReference>
<reference evidence="4 5" key="1">
    <citation type="submission" date="2017-01" db="EMBL/GenBank/DDBJ databases">
        <authorList>
            <person name="Varghese N."/>
            <person name="Submissions S."/>
        </authorList>
    </citation>
    <scope>NUCLEOTIDE SEQUENCE [LARGE SCALE GENOMIC DNA]</scope>
    <source>
        <strain evidence="4 5">ATCC 700171</strain>
    </source>
</reference>
<organism evidence="4 5">
    <name type="scientific">Paracoccus thiocyanatus</name>
    <dbReference type="NCBI Taxonomy" id="34006"/>
    <lineage>
        <taxon>Bacteria</taxon>
        <taxon>Pseudomonadati</taxon>
        <taxon>Pseudomonadota</taxon>
        <taxon>Alphaproteobacteria</taxon>
        <taxon>Rhodobacterales</taxon>
        <taxon>Paracoccaceae</taxon>
        <taxon>Paracoccus</taxon>
    </lineage>
</organism>
<dbReference type="EMBL" id="FTMK01000002">
    <property type="protein sequence ID" value="SIP93549.1"/>
    <property type="molecule type" value="Genomic_DNA"/>
</dbReference>
<evidence type="ECO:0000313" key="5">
    <source>
        <dbReference type="Proteomes" id="UP000323956"/>
    </source>
</evidence>
<dbReference type="InterPro" id="IPR007730">
    <property type="entry name" value="SPOR-like_dom"/>
</dbReference>
<sequence>MTVVDFRSSGGFDGSQPHGLSHDYSHADGQQGHSGDWQDQDWQESGWDDQPYRSDAESLVDSPSLLGRVTRLTHYLGALVSVGLIVILAVWGYKLVVRDVSGVPVIRAVEGEARTAPDNPGGELTHRTGLAVNSVAAGADAQPVDRVAIAPQPAGLEPQDVAMGEFGATAQEPSHPVELPLLEETARVIARPDGEAPTEADPAAQSVASAVISDAPAAEAPVNEVVTDLAGNQTRDTAITTALAEAGATPAAIAQSSRPAPRPRRMAAAATVASDAAPTPAAAAPETRPDAAPQAAAPAQSPAQVAPGAPLVQIGAFDSDALARGEWDRVSGKFSALFAGKGLVVQEHKANGRSFWRLRAAGFASKDDARRFCAALIAEGVDCIPATAN</sequence>
<feature type="region of interest" description="Disordered" evidence="1">
    <location>
        <begin position="249"/>
        <end position="304"/>
    </location>
</feature>
<gene>
    <name evidence="4" type="ORF">SAMN05421641_10223</name>
</gene>
<protein>
    <submittedName>
        <fullName evidence="4">Cell division protein DamX, binds to the septal ring, contains C-terminal SPOR domain</fullName>
    </submittedName>
</protein>
<dbReference type="RefSeq" id="WP_149763798.1">
    <property type="nucleotide sequence ID" value="NZ_FTMK01000002.1"/>
</dbReference>